<keyword evidence="3" id="KW-1185">Reference proteome</keyword>
<accession>A0A0J8BCZ1</accession>
<reference evidence="2 3" key="1">
    <citation type="journal article" date="2014" name="Nature">
        <title>The genome of the recently domesticated crop plant sugar beet (Beta vulgaris).</title>
        <authorList>
            <person name="Dohm J.C."/>
            <person name="Minoche A.E."/>
            <person name="Holtgrawe D."/>
            <person name="Capella-Gutierrez S."/>
            <person name="Zakrzewski F."/>
            <person name="Tafer H."/>
            <person name="Rupp O."/>
            <person name="Sorensen T.R."/>
            <person name="Stracke R."/>
            <person name="Reinhardt R."/>
            <person name="Goesmann A."/>
            <person name="Kraft T."/>
            <person name="Schulz B."/>
            <person name="Stadler P.F."/>
            <person name="Schmidt T."/>
            <person name="Gabaldon T."/>
            <person name="Lehrach H."/>
            <person name="Weisshaar B."/>
            <person name="Himmelbauer H."/>
        </authorList>
    </citation>
    <scope>NUCLEOTIDE SEQUENCE [LARGE SCALE GENOMIC DNA]</scope>
    <source>
        <tissue evidence="2">Taproot</tissue>
    </source>
</reference>
<organism evidence="2 3">
    <name type="scientific">Beta vulgaris subsp. vulgaris</name>
    <name type="common">Beet</name>
    <dbReference type="NCBI Taxonomy" id="3555"/>
    <lineage>
        <taxon>Eukaryota</taxon>
        <taxon>Viridiplantae</taxon>
        <taxon>Streptophyta</taxon>
        <taxon>Embryophyta</taxon>
        <taxon>Tracheophyta</taxon>
        <taxon>Spermatophyta</taxon>
        <taxon>Magnoliopsida</taxon>
        <taxon>eudicotyledons</taxon>
        <taxon>Gunneridae</taxon>
        <taxon>Pentapetalae</taxon>
        <taxon>Caryophyllales</taxon>
        <taxon>Chenopodiaceae</taxon>
        <taxon>Betoideae</taxon>
        <taxon>Beta</taxon>
    </lineage>
</organism>
<dbReference type="EMBL" id="KQ090284">
    <property type="protein sequence ID" value="KMS97938.1"/>
    <property type="molecule type" value="Genomic_DNA"/>
</dbReference>
<proteinExistence type="predicted"/>
<dbReference type="AlphaFoldDB" id="A0A0J8BCZ1"/>
<dbReference type="Proteomes" id="UP000035740">
    <property type="component" value="Unassembled WGS sequence"/>
</dbReference>
<name>A0A0J8BCZ1_BETVV</name>
<evidence type="ECO:0000313" key="2">
    <source>
        <dbReference type="EMBL" id="KMS97938.1"/>
    </source>
</evidence>
<dbReference type="Gramene" id="KMS97938">
    <property type="protein sequence ID" value="KMS97938"/>
    <property type="gene ID" value="BVRB_4g097220"/>
</dbReference>
<evidence type="ECO:0000256" key="1">
    <source>
        <dbReference type="SAM" id="MobiDB-lite"/>
    </source>
</evidence>
<feature type="region of interest" description="Disordered" evidence="1">
    <location>
        <begin position="1"/>
        <end position="30"/>
    </location>
</feature>
<evidence type="ECO:0000313" key="3">
    <source>
        <dbReference type="Proteomes" id="UP000035740"/>
    </source>
</evidence>
<sequence>FFQTSPPINSPFLPSQYLSSGPSSPQSSRV</sequence>
<feature type="non-terminal residue" evidence="2">
    <location>
        <position position="1"/>
    </location>
</feature>
<gene>
    <name evidence="2" type="ORF">BVRB_4g097220</name>
</gene>
<feature type="compositionally biased region" description="Low complexity" evidence="1">
    <location>
        <begin position="13"/>
        <end position="30"/>
    </location>
</feature>
<protein>
    <submittedName>
        <fullName evidence="2">Uncharacterized protein</fullName>
    </submittedName>
</protein>